<comment type="similarity">
    <text evidence="1">Belongs to the protein kinase superfamily. CMGC Ser/Thr protein kinase family. MNB/DYRK subfamily.</text>
</comment>
<keyword evidence="4 7" id="KW-0547">Nucleotide-binding</keyword>
<dbReference type="Proteomes" id="UP001360560">
    <property type="component" value="Unassembled WGS sequence"/>
</dbReference>
<dbReference type="SUPFAM" id="SSF56112">
    <property type="entry name" value="Protein kinase-like (PK-like)"/>
    <property type="match status" value="1"/>
</dbReference>
<protein>
    <recommendedName>
        <fullName evidence="9">Protein kinase domain-containing protein</fullName>
    </recommendedName>
</protein>
<dbReference type="PROSITE" id="PS00108">
    <property type="entry name" value="PROTEIN_KINASE_ST"/>
    <property type="match status" value="1"/>
</dbReference>
<dbReference type="SMART" id="SM00220">
    <property type="entry name" value="S_TKc"/>
    <property type="match status" value="1"/>
</dbReference>
<feature type="region of interest" description="Disordered" evidence="8">
    <location>
        <begin position="611"/>
        <end position="707"/>
    </location>
</feature>
<dbReference type="InterPro" id="IPR017441">
    <property type="entry name" value="Protein_kinase_ATP_BS"/>
</dbReference>
<accession>A0AAV5QPU1</accession>
<feature type="region of interest" description="Disordered" evidence="8">
    <location>
        <begin position="52"/>
        <end position="171"/>
    </location>
</feature>
<evidence type="ECO:0000256" key="5">
    <source>
        <dbReference type="ARBA" id="ARBA00022777"/>
    </source>
</evidence>
<feature type="domain" description="Protein kinase" evidence="9">
    <location>
        <begin position="918"/>
        <end position="1249"/>
    </location>
</feature>
<evidence type="ECO:0000256" key="6">
    <source>
        <dbReference type="ARBA" id="ARBA00022840"/>
    </source>
</evidence>
<feature type="region of interest" description="Disordered" evidence="8">
    <location>
        <begin position="246"/>
        <end position="369"/>
    </location>
</feature>
<comment type="caution">
    <text evidence="10">The sequence shown here is derived from an EMBL/GenBank/DDBJ whole genome shotgun (WGS) entry which is preliminary data.</text>
</comment>
<dbReference type="GO" id="GO:0004674">
    <property type="term" value="F:protein serine/threonine kinase activity"/>
    <property type="evidence" value="ECO:0007669"/>
    <property type="project" value="UniProtKB-KW"/>
</dbReference>
<dbReference type="RefSeq" id="XP_064853316.1">
    <property type="nucleotide sequence ID" value="XM_064997244.1"/>
</dbReference>
<dbReference type="InterPro" id="IPR011009">
    <property type="entry name" value="Kinase-like_dom_sf"/>
</dbReference>
<dbReference type="PANTHER" id="PTHR24058:SF22">
    <property type="entry name" value="DUAL SPECIFICITY TYROSINE-PHOSPHORYLATION-REGULATED KINASE 4"/>
    <property type="match status" value="1"/>
</dbReference>
<dbReference type="GO" id="GO:0005737">
    <property type="term" value="C:cytoplasm"/>
    <property type="evidence" value="ECO:0007669"/>
    <property type="project" value="TreeGrafter"/>
</dbReference>
<evidence type="ECO:0000256" key="3">
    <source>
        <dbReference type="ARBA" id="ARBA00022679"/>
    </source>
</evidence>
<evidence type="ECO:0000256" key="4">
    <source>
        <dbReference type="ARBA" id="ARBA00022741"/>
    </source>
</evidence>
<dbReference type="InterPro" id="IPR050494">
    <property type="entry name" value="Ser_Thr_dual-spec_kinase"/>
</dbReference>
<keyword evidence="11" id="KW-1185">Reference proteome</keyword>
<dbReference type="PANTHER" id="PTHR24058">
    <property type="entry name" value="DUAL SPECIFICITY PROTEIN KINASE"/>
    <property type="match status" value="1"/>
</dbReference>
<evidence type="ECO:0000313" key="10">
    <source>
        <dbReference type="EMBL" id="GMM36320.1"/>
    </source>
</evidence>
<dbReference type="Gene3D" id="1.10.510.10">
    <property type="entry name" value="Transferase(Phosphotransferase) domain 1"/>
    <property type="match status" value="1"/>
</dbReference>
<feature type="binding site" evidence="7">
    <location>
        <position position="947"/>
    </location>
    <ligand>
        <name>ATP</name>
        <dbReference type="ChEBI" id="CHEBI:30616"/>
    </ligand>
</feature>
<keyword evidence="6 7" id="KW-0067">ATP-binding</keyword>
<dbReference type="GO" id="GO:0005524">
    <property type="term" value="F:ATP binding"/>
    <property type="evidence" value="ECO:0007669"/>
    <property type="project" value="UniProtKB-UniRule"/>
</dbReference>
<dbReference type="GO" id="GO:0005856">
    <property type="term" value="C:cytoskeleton"/>
    <property type="evidence" value="ECO:0007669"/>
    <property type="project" value="TreeGrafter"/>
</dbReference>
<dbReference type="GeneID" id="90074295"/>
<feature type="compositionally biased region" description="Polar residues" evidence="8">
    <location>
        <begin position="52"/>
        <end position="95"/>
    </location>
</feature>
<dbReference type="Pfam" id="PF00069">
    <property type="entry name" value="Pkinase"/>
    <property type="match status" value="1"/>
</dbReference>
<sequence length="1269" mass="142154">MNQDIAALPPKHYHLHRHHHNDNNNNNKAERDGATSLDKAKHVRIPSYLRATVSSSNRAETTKLSRSRTNLQTNLKGSNSTKKLLDSRTPNNNIGRSRDSSRKDINITMRKHAKPKSSASSLNSTKTIHSHALKYKGSSSKLSTSQDQEEEEEEEEEDEEEAIQNSLKSYSTHDLDITESLRKHIPSEFINVDDSTFSLPKSSTTSSLHSLMTKNVSSSNSSSKPKALLNAKIAIKRSPIGQYNITPNRNVFNDHDDSINPISPSRIRAPSIGLKKSDSSIGMTAMDKNGHLKRSQLDGASPRQQKSNHKPSNSKLAKSASSFDEYKNQRRANSLEKPLLQAPKVNVPNSAKKAIGSVTPTRQPRDIDMKPKTISHSQSLSYLTPKSHQKINIRRTPEEEDTFIKLKKSKIPQFADEVSSTQIDLDMDMDISFLKEYSFDTGVSNLFDDLNIDGLGGANIPSSIPEHSSQEKPLLPKPPKVSPNNTALNFKNQTVMDNVTAYYEDGESEITCLNLGMDKLKNLKLEISNIAGASSDLQETRTAPVSNTTKNTTQTVNISQFTNSMQKDETFESRSCLNLGLDSSAHHFFESKNSGHHHSTVMKSIENRKSSIIKESQKVDAKSKNGNDWALKKRKNGTLNHSNRPKNASIPSTKKSLNDSRPIQLKKSATLKPKNTKSISNIAKNIGTNDSDSKTSTSPRGAGKRMIQSIRRGRSNHSSLLNNKDEKIGCAKELFFALKNCRDTKDVIKGWLDNHISDYEEDLQQYKAPVGISNGIRKSTSVTLDNVASHGSKNSAHNLHRSVSSVNNKKLGLSSNDLAKTRDRSSKADACGPVSKEAISSNAGIAAQDLIQNQPFRHRSLNVYERGELSRKDLVHYLRLSDNAQITIQISNFKQNFGFDDSQRNYIALVGDHVDYRYEILQVLGRGSFGNVLRCKDHKSGKIVAIKVIKNDMQWSLQAVYEIKVLKNLNDGITDKEDHGILKYIDHFNFRSHMCIVTELLSVDLFQTIQASQFQGMSVPLVMTWTHQIFEALKFIHSHNIIHCDLKPENIMLYRPDRLDIKLIDFGSACYVNETSYSYIQSRYYRSPEVLLGARYATAIDIWSAGCIVGELVRGDPIFAGNNEKEQLAMWIELLGAPKRRTIVKLREELLKKGPIDKQEAAGPPYTLIETSFDKLGQLRSGALIPNGKKRYVANSKTLQEVIFSHGKSIGRSKLELLLAQMIQSCLNWDPFNRVSAPEVLESGLMKYYKANKEKFDEVVYRTRNNNFQ</sequence>
<feature type="compositionally biased region" description="Basic and acidic residues" evidence="8">
    <location>
        <begin position="96"/>
        <end position="105"/>
    </location>
</feature>
<feature type="compositionally biased region" description="Polar residues" evidence="8">
    <location>
        <begin position="637"/>
        <end position="661"/>
    </location>
</feature>
<keyword evidence="5" id="KW-0418">Kinase</keyword>
<feature type="compositionally biased region" description="Polar residues" evidence="8">
    <location>
        <begin position="302"/>
        <end position="322"/>
    </location>
</feature>
<dbReference type="EMBL" id="BTFZ01000011">
    <property type="protein sequence ID" value="GMM36320.1"/>
    <property type="molecule type" value="Genomic_DNA"/>
</dbReference>
<dbReference type="InterPro" id="IPR008271">
    <property type="entry name" value="Ser/Thr_kinase_AS"/>
</dbReference>
<evidence type="ECO:0000313" key="11">
    <source>
        <dbReference type="Proteomes" id="UP001360560"/>
    </source>
</evidence>
<evidence type="ECO:0000256" key="7">
    <source>
        <dbReference type="PROSITE-ProRule" id="PRU10141"/>
    </source>
</evidence>
<feature type="compositionally biased region" description="Acidic residues" evidence="8">
    <location>
        <begin position="147"/>
        <end position="162"/>
    </location>
</feature>
<dbReference type="InterPro" id="IPR000719">
    <property type="entry name" value="Prot_kinase_dom"/>
</dbReference>
<feature type="compositionally biased region" description="Polar residues" evidence="8">
    <location>
        <begin position="676"/>
        <end position="699"/>
    </location>
</feature>
<feature type="compositionally biased region" description="Basic and acidic residues" evidence="8">
    <location>
        <begin position="615"/>
        <end position="625"/>
    </location>
</feature>
<organism evidence="10 11">
    <name type="scientific">Saccharomycopsis crataegensis</name>
    <dbReference type="NCBI Taxonomy" id="43959"/>
    <lineage>
        <taxon>Eukaryota</taxon>
        <taxon>Fungi</taxon>
        <taxon>Dikarya</taxon>
        <taxon>Ascomycota</taxon>
        <taxon>Saccharomycotina</taxon>
        <taxon>Saccharomycetes</taxon>
        <taxon>Saccharomycopsidaceae</taxon>
        <taxon>Saccharomycopsis</taxon>
    </lineage>
</organism>
<dbReference type="Gene3D" id="3.30.200.20">
    <property type="entry name" value="Phosphorylase Kinase, domain 1"/>
    <property type="match status" value="1"/>
</dbReference>
<feature type="compositionally biased region" description="Polar residues" evidence="8">
    <location>
        <begin position="117"/>
        <end position="127"/>
    </location>
</feature>
<evidence type="ECO:0000256" key="8">
    <source>
        <dbReference type="SAM" id="MobiDB-lite"/>
    </source>
</evidence>
<name>A0AAV5QPU1_9ASCO</name>
<evidence type="ECO:0000256" key="2">
    <source>
        <dbReference type="ARBA" id="ARBA00022527"/>
    </source>
</evidence>
<proteinExistence type="inferred from homology"/>
<reference evidence="10 11" key="1">
    <citation type="journal article" date="2023" name="Elife">
        <title>Identification of key yeast species and microbe-microbe interactions impacting larval growth of Drosophila in the wild.</title>
        <authorList>
            <person name="Mure A."/>
            <person name="Sugiura Y."/>
            <person name="Maeda R."/>
            <person name="Honda K."/>
            <person name="Sakurai N."/>
            <person name="Takahashi Y."/>
            <person name="Watada M."/>
            <person name="Katoh T."/>
            <person name="Gotoh A."/>
            <person name="Gotoh Y."/>
            <person name="Taniguchi I."/>
            <person name="Nakamura K."/>
            <person name="Hayashi T."/>
            <person name="Katayama T."/>
            <person name="Uemura T."/>
            <person name="Hattori Y."/>
        </authorList>
    </citation>
    <scope>NUCLEOTIDE SEQUENCE [LARGE SCALE GENOMIC DNA]</scope>
    <source>
        <strain evidence="10 11">SC-9</strain>
    </source>
</reference>
<dbReference type="PROSITE" id="PS50011">
    <property type="entry name" value="PROTEIN_KINASE_DOM"/>
    <property type="match status" value="1"/>
</dbReference>
<evidence type="ECO:0000259" key="9">
    <source>
        <dbReference type="PROSITE" id="PS50011"/>
    </source>
</evidence>
<keyword evidence="2" id="KW-0723">Serine/threonine-protein kinase</keyword>
<gene>
    <name evidence="10" type="ORF">DASC09_036450</name>
</gene>
<evidence type="ECO:0000256" key="1">
    <source>
        <dbReference type="ARBA" id="ARBA00008867"/>
    </source>
</evidence>
<dbReference type="AlphaFoldDB" id="A0AAV5QPU1"/>
<dbReference type="PROSITE" id="PS00107">
    <property type="entry name" value="PROTEIN_KINASE_ATP"/>
    <property type="match status" value="1"/>
</dbReference>
<feature type="compositionally biased region" description="Basic residues" evidence="8">
    <location>
        <begin position="11"/>
        <end position="20"/>
    </location>
</feature>
<feature type="region of interest" description="Disordered" evidence="8">
    <location>
        <begin position="1"/>
        <end position="32"/>
    </location>
</feature>
<keyword evidence="3" id="KW-0808">Transferase</keyword>